<dbReference type="EMBL" id="RDQZ01000030">
    <property type="protein sequence ID" value="RXH08649.1"/>
    <property type="molecule type" value="Genomic_DNA"/>
</dbReference>
<dbReference type="Proteomes" id="UP000290401">
    <property type="component" value="Unassembled WGS sequence"/>
</dbReference>
<accession>A0AAE5WYP2</accession>
<dbReference type="AlphaFoldDB" id="A0AAE5WYP2"/>
<dbReference type="EMBL" id="CP030053">
    <property type="protein sequence ID" value="QAU45393.1"/>
    <property type="molecule type" value="Genomic_DNA"/>
</dbReference>
<evidence type="ECO:0000313" key="5">
    <source>
        <dbReference type="Proteomes" id="UP000290401"/>
    </source>
</evidence>
<organism evidence="2 4">
    <name type="scientific">Bradyrhizobium guangzhouense</name>
    <dbReference type="NCBI Taxonomy" id="1325095"/>
    <lineage>
        <taxon>Bacteria</taxon>
        <taxon>Pseudomonadati</taxon>
        <taxon>Pseudomonadota</taxon>
        <taxon>Alphaproteobacteria</taxon>
        <taxon>Hyphomicrobiales</taxon>
        <taxon>Nitrobacteraceae</taxon>
        <taxon>Bradyrhizobium</taxon>
    </lineage>
</organism>
<sequence length="520" mass="54916">MPDFGMLRRFGRLLSRLQRDSRANVAATFAIALVPLIASIGCAIDYSMATRIKAKLQSSADAASVASISVNSAGYNAAMAMTSNGSVAAGVTEANNIFNGNASGFANSFTNLGETSTVTKTGSRLTSSVQFSADVPVTFMQLLGYRKLTVTGSSSSSTTLPLYLDFYLTLDVSGSMGLPSTTAEAQRMQSINPDNYRQYPTGCTLACHFSPQNSACTDSGTQGYPTNNYCLGYAISRVSQSGYRGLLSPKASNPMGVQLPSSIVSGLPNSLYSNLATVANCPTDGTDSCIQLRLDAVGYAVNQLFVTANNTEKVANQFRIGLYPFIRYLYSYFPLTSSINGSTTNPSTINYAAANLATLLDTNVNSSLGSGGTHIDTALSSVSTLITSVGDGSAWNNTLPYVFLVTDGAQDPQVKGVPNGSWSGSNHATTIDPATSCTPLKNRGIIISVLYIPYQKINPVNTSFAGDEDDYANWNIPNIPTSLQNCASPGFFYTANTPADITAALNAMFNHAVQEARITN</sequence>
<evidence type="ECO:0000313" key="2">
    <source>
        <dbReference type="EMBL" id="QAU45393.1"/>
    </source>
</evidence>
<dbReference type="Proteomes" id="UP000288972">
    <property type="component" value="Chromosome"/>
</dbReference>
<reference evidence="3 5" key="2">
    <citation type="submission" date="2018-10" db="EMBL/GenBank/DDBJ databases">
        <title>Bradyrhizobium sp. nov., effective nodules isolated from peanut in China.</title>
        <authorList>
            <person name="Li Y."/>
        </authorList>
    </citation>
    <scope>NUCLEOTIDE SEQUENCE [LARGE SCALE GENOMIC DNA]</scope>
    <source>
        <strain evidence="3 5">CCBAU 53426</strain>
    </source>
</reference>
<dbReference type="Gene3D" id="3.40.50.410">
    <property type="entry name" value="von Willebrand factor, type A domain"/>
    <property type="match status" value="1"/>
</dbReference>
<keyword evidence="5" id="KW-1185">Reference proteome</keyword>
<protein>
    <submittedName>
        <fullName evidence="2">Pilus assembly protein</fullName>
    </submittedName>
</protein>
<proteinExistence type="predicted"/>
<evidence type="ECO:0000313" key="4">
    <source>
        <dbReference type="Proteomes" id="UP000288972"/>
    </source>
</evidence>
<evidence type="ECO:0000313" key="3">
    <source>
        <dbReference type="EMBL" id="RXH08649.1"/>
    </source>
</evidence>
<dbReference type="SUPFAM" id="SSF53300">
    <property type="entry name" value="vWA-like"/>
    <property type="match status" value="1"/>
</dbReference>
<evidence type="ECO:0000259" key="1">
    <source>
        <dbReference type="Pfam" id="PF13400"/>
    </source>
</evidence>
<dbReference type="Pfam" id="PF13400">
    <property type="entry name" value="Tad"/>
    <property type="match status" value="1"/>
</dbReference>
<dbReference type="InterPro" id="IPR028087">
    <property type="entry name" value="Tad_N"/>
</dbReference>
<name>A0AAE5WYP2_9BRAD</name>
<feature type="domain" description="Putative Flp pilus-assembly TadG-like N-terminal" evidence="1">
    <location>
        <begin position="25"/>
        <end position="66"/>
    </location>
</feature>
<dbReference type="InterPro" id="IPR036465">
    <property type="entry name" value="vWFA_dom_sf"/>
</dbReference>
<dbReference type="KEGG" id="bgz:XH91_08525"/>
<reference evidence="2 4" key="1">
    <citation type="submission" date="2018-06" db="EMBL/GenBank/DDBJ databases">
        <title>Comparative genomics of rhizobia nodulating Arachis hypogaea in China.</title>
        <authorList>
            <person name="Li Y."/>
        </authorList>
    </citation>
    <scope>NUCLEOTIDE SEQUENCE [LARGE SCALE GENOMIC DNA]</scope>
    <source>
        <strain evidence="2 4">CCBAU 51670</strain>
    </source>
</reference>
<gene>
    <name evidence="3" type="ORF">EAS56_28570</name>
    <name evidence="2" type="ORF">XH91_08525</name>
</gene>